<dbReference type="PANTHER" id="PTHR43236">
    <property type="entry name" value="ANTITOXIN HIGA1"/>
    <property type="match status" value="1"/>
</dbReference>
<evidence type="ECO:0000259" key="1">
    <source>
        <dbReference type="Pfam" id="PF06114"/>
    </source>
</evidence>
<comment type="caution">
    <text evidence="2">The sequence shown here is derived from an EMBL/GenBank/DDBJ whole genome shotgun (WGS) entry which is preliminary data.</text>
</comment>
<dbReference type="Gene3D" id="1.10.10.2910">
    <property type="match status" value="1"/>
</dbReference>
<dbReference type="EMBL" id="BJZO01000041">
    <property type="protein sequence ID" value="GEO81605.1"/>
    <property type="molecule type" value="Genomic_DNA"/>
</dbReference>
<organism evidence="2 3">
    <name type="scientific">Pararhodospirillum oryzae</name>
    <dbReference type="NCBI Taxonomy" id="478448"/>
    <lineage>
        <taxon>Bacteria</taxon>
        <taxon>Pseudomonadati</taxon>
        <taxon>Pseudomonadota</taxon>
        <taxon>Alphaproteobacteria</taxon>
        <taxon>Rhodospirillales</taxon>
        <taxon>Rhodospirillaceae</taxon>
        <taxon>Pararhodospirillum</taxon>
    </lineage>
</organism>
<dbReference type="Proteomes" id="UP000321567">
    <property type="component" value="Unassembled WGS sequence"/>
</dbReference>
<reference evidence="2 3" key="1">
    <citation type="submission" date="2019-07" db="EMBL/GenBank/DDBJ databases">
        <title>Whole genome shotgun sequence of Rhodospirillum oryzae NBRC 107573.</title>
        <authorList>
            <person name="Hosoyama A."/>
            <person name="Uohara A."/>
            <person name="Ohji S."/>
            <person name="Ichikawa N."/>
        </authorList>
    </citation>
    <scope>NUCLEOTIDE SEQUENCE [LARGE SCALE GENOMIC DNA]</scope>
    <source>
        <strain evidence="2 3">NBRC 107573</strain>
    </source>
</reference>
<dbReference type="PANTHER" id="PTHR43236:SF1">
    <property type="entry name" value="BLL7220 PROTEIN"/>
    <property type="match status" value="1"/>
</dbReference>
<dbReference type="InterPro" id="IPR052345">
    <property type="entry name" value="Rad_response_metalloprotease"/>
</dbReference>
<sequence>MTEFVRFGNPSRFEIAIRWIPDREPRERRPAHGGWSMGALRLTVGGHVLTRHESIGGEQDAVHWYLFPFFDWLATYWVSLLHEERFAWRDNHGAPAATAVFLALRRLIDARSEEDQAEYARVQGWWARHALRAADSSALFPDVVIRRFMNDIEISWTARQPGYAPNGYRFMLVPGAATLPVGDVAGPLWEALAWAVSVPPGDLDADDRRSIADLDQKIDHLRGLSCAALEQAYLSADLLGKVESARGTVGLRDRSLREPALPALTLFDDAVLMFGSVNPDIGTHDSETLLRLLATQAGGQDSPELARLVDPTIGAPLSAPFEEGYDLAEGILEDLNLDHETTPIDMQALLSRLGIQVIEQKLETPTIRGVAIAGAGYHPTIMVNVTSPYNAVEPGKRFTLAHELFHILYDRERARRITHSSGPWAPAGIEKRANAFAAMLLMPRPLVRNRLPPGDLDRDGLVQMALRMHVGPTALLEHLFNIDLIDEFKRDELRAALASRC</sequence>
<feature type="domain" description="IrrE N-terminal-like" evidence="1">
    <location>
        <begin position="351"/>
        <end position="459"/>
    </location>
</feature>
<dbReference type="Pfam" id="PF06114">
    <property type="entry name" value="Peptidase_M78"/>
    <property type="match status" value="1"/>
</dbReference>
<name>A0A512H821_9PROT</name>
<dbReference type="RefSeq" id="WP_170245039.1">
    <property type="nucleotide sequence ID" value="NZ_BJZO01000041.1"/>
</dbReference>
<protein>
    <recommendedName>
        <fullName evidence="1">IrrE N-terminal-like domain-containing protein</fullName>
    </recommendedName>
</protein>
<proteinExistence type="predicted"/>
<dbReference type="InterPro" id="IPR010359">
    <property type="entry name" value="IrrE_HExxH"/>
</dbReference>
<evidence type="ECO:0000313" key="2">
    <source>
        <dbReference type="EMBL" id="GEO81605.1"/>
    </source>
</evidence>
<gene>
    <name evidence="2" type="ORF">ROR02_17360</name>
</gene>
<accession>A0A512H821</accession>
<keyword evidence="3" id="KW-1185">Reference proteome</keyword>
<dbReference type="AlphaFoldDB" id="A0A512H821"/>
<evidence type="ECO:0000313" key="3">
    <source>
        <dbReference type="Proteomes" id="UP000321567"/>
    </source>
</evidence>